<keyword evidence="3" id="KW-1185">Reference proteome</keyword>
<evidence type="ECO:0000313" key="3">
    <source>
        <dbReference type="Proteomes" id="UP000054477"/>
    </source>
</evidence>
<proteinExistence type="predicted"/>
<dbReference type="AlphaFoldDB" id="A0A0C9YJ22"/>
<dbReference type="Proteomes" id="UP000054477">
    <property type="component" value="Unassembled WGS sequence"/>
</dbReference>
<evidence type="ECO:0000313" key="2">
    <source>
        <dbReference type="EMBL" id="KIK10327.1"/>
    </source>
</evidence>
<feature type="region of interest" description="Disordered" evidence="1">
    <location>
        <begin position="80"/>
        <end position="122"/>
    </location>
</feature>
<gene>
    <name evidence="2" type="ORF">K443DRAFT_670951</name>
</gene>
<reference evidence="3" key="2">
    <citation type="submission" date="2015-01" db="EMBL/GenBank/DDBJ databases">
        <title>Evolutionary Origins and Diversification of the Mycorrhizal Mutualists.</title>
        <authorList>
            <consortium name="DOE Joint Genome Institute"/>
            <consortium name="Mycorrhizal Genomics Consortium"/>
            <person name="Kohler A."/>
            <person name="Kuo A."/>
            <person name="Nagy L.G."/>
            <person name="Floudas D."/>
            <person name="Copeland A."/>
            <person name="Barry K.W."/>
            <person name="Cichocki N."/>
            <person name="Veneault-Fourrey C."/>
            <person name="LaButti K."/>
            <person name="Lindquist E.A."/>
            <person name="Lipzen A."/>
            <person name="Lundell T."/>
            <person name="Morin E."/>
            <person name="Murat C."/>
            <person name="Riley R."/>
            <person name="Ohm R."/>
            <person name="Sun H."/>
            <person name="Tunlid A."/>
            <person name="Henrissat B."/>
            <person name="Grigoriev I.V."/>
            <person name="Hibbett D.S."/>
            <person name="Martin F."/>
        </authorList>
    </citation>
    <scope>NUCLEOTIDE SEQUENCE [LARGE SCALE GENOMIC DNA]</scope>
    <source>
        <strain evidence="3">LaAM-08-1</strain>
    </source>
</reference>
<protein>
    <submittedName>
        <fullName evidence="2">Uncharacterized protein</fullName>
    </submittedName>
</protein>
<evidence type="ECO:0000256" key="1">
    <source>
        <dbReference type="SAM" id="MobiDB-lite"/>
    </source>
</evidence>
<dbReference type="OrthoDB" id="3173670at2759"/>
<accession>A0A0C9YJ22</accession>
<sequence>MKGFLGEGPVLVPPPTSTSDFEVCKLPSKRQLQAQSQSGAFEILDPQRPVRDCGISGWEVLFLQFNNPETHEPLPITYFLPSIDDDEDDAPPPSVQEMDEDVPSSEISAKRKGKRKADLIDS</sequence>
<organism evidence="2 3">
    <name type="scientific">Laccaria amethystina LaAM-08-1</name>
    <dbReference type="NCBI Taxonomy" id="1095629"/>
    <lineage>
        <taxon>Eukaryota</taxon>
        <taxon>Fungi</taxon>
        <taxon>Dikarya</taxon>
        <taxon>Basidiomycota</taxon>
        <taxon>Agaricomycotina</taxon>
        <taxon>Agaricomycetes</taxon>
        <taxon>Agaricomycetidae</taxon>
        <taxon>Agaricales</taxon>
        <taxon>Agaricineae</taxon>
        <taxon>Hydnangiaceae</taxon>
        <taxon>Laccaria</taxon>
    </lineage>
</organism>
<dbReference type="HOGENOM" id="CLU_2027090_0_0_1"/>
<name>A0A0C9YJ22_9AGAR</name>
<reference evidence="2 3" key="1">
    <citation type="submission" date="2014-04" db="EMBL/GenBank/DDBJ databases">
        <authorList>
            <consortium name="DOE Joint Genome Institute"/>
            <person name="Kuo A."/>
            <person name="Kohler A."/>
            <person name="Nagy L.G."/>
            <person name="Floudas D."/>
            <person name="Copeland A."/>
            <person name="Barry K.W."/>
            <person name="Cichocki N."/>
            <person name="Veneault-Fourrey C."/>
            <person name="LaButti K."/>
            <person name="Lindquist E.A."/>
            <person name="Lipzen A."/>
            <person name="Lundell T."/>
            <person name="Morin E."/>
            <person name="Murat C."/>
            <person name="Sun H."/>
            <person name="Tunlid A."/>
            <person name="Henrissat B."/>
            <person name="Grigoriev I.V."/>
            <person name="Hibbett D.S."/>
            <person name="Martin F."/>
            <person name="Nordberg H.P."/>
            <person name="Cantor M.N."/>
            <person name="Hua S.X."/>
        </authorList>
    </citation>
    <scope>NUCLEOTIDE SEQUENCE [LARGE SCALE GENOMIC DNA]</scope>
    <source>
        <strain evidence="2 3">LaAM-08-1</strain>
    </source>
</reference>
<dbReference type="EMBL" id="KN838536">
    <property type="protein sequence ID" value="KIK10327.1"/>
    <property type="molecule type" value="Genomic_DNA"/>
</dbReference>